<keyword evidence="1" id="KW-0560">Oxidoreductase</keyword>
<dbReference type="PANTHER" id="PTHR20883">
    <property type="entry name" value="PHYTANOYL-COA DIOXYGENASE DOMAIN CONTAINING 1"/>
    <property type="match status" value="1"/>
</dbReference>
<accession>A0A2W1LFJ6</accession>
<evidence type="ECO:0000313" key="1">
    <source>
        <dbReference type="EMBL" id="PZD96820.1"/>
    </source>
</evidence>
<dbReference type="SUPFAM" id="SSF51197">
    <property type="entry name" value="Clavaminate synthase-like"/>
    <property type="match status" value="1"/>
</dbReference>
<dbReference type="Gene3D" id="2.60.120.620">
    <property type="entry name" value="q2cbj1_9rhob like domain"/>
    <property type="match status" value="1"/>
</dbReference>
<organism evidence="1 2">
    <name type="scientific">Paenibacillus sambharensis</name>
    <dbReference type="NCBI Taxonomy" id="1803190"/>
    <lineage>
        <taxon>Bacteria</taxon>
        <taxon>Bacillati</taxon>
        <taxon>Bacillota</taxon>
        <taxon>Bacilli</taxon>
        <taxon>Bacillales</taxon>
        <taxon>Paenibacillaceae</taxon>
        <taxon>Paenibacillus</taxon>
    </lineage>
</organism>
<keyword evidence="2" id="KW-1185">Reference proteome</keyword>
<sequence length="277" mass="31559">MPEWIGEAERKAFREQGYVKIPGVYSREQIDQVKSAYEQYWLKLVAAGEIIAKGKRPLERLFPRMRDYHRKNEAIARFVLDPASFDIVESLIGEEAYIISTSYYFKSPTTRALPLHQDNYAFGVEPGTTYAFWVSLDSSDEENGGLQFVPGTHHLELMLPETNPGDVRHYFSDEGQRIDVPEDAGLIHVDTEPGDIVVFDGNIIHGSSANVSCDRYRRSLLTHFCAASVEKLALNFNNLLDKHGQRVRKRLNTHTKITETPGSVFAIKEANYFDSWK</sequence>
<dbReference type="GO" id="GO:0016706">
    <property type="term" value="F:2-oxoglutarate-dependent dioxygenase activity"/>
    <property type="evidence" value="ECO:0007669"/>
    <property type="project" value="UniProtKB-ARBA"/>
</dbReference>
<dbReference type="InterPro" id="IPR008775">
    <property type="entry name" value="Phytyl_CoA_dOase-like"/>
</dbReference>
<dbReference type="OrthoDB" id="9814777at2"/>
<dbReference type="AlphaFoldDB" id="A0A2W1LFJ6"/>
<dbReference type="Proteomes" id="UP000249522">
    <property type="component" value="Unassembled WGS sequence"/>
</dbReference>
<comment type="caution">
    <text evidence="1">The sequence shown here is derived from an EMBL/GenBank/DDBJ whole genome shotgun (WGS) entry which is preliminary data.</text>
</comment>
<reference evidence="1 2" key="1">
    <citation type="submission" date="2018-06" db="EMBL/GenBank/DDBJ databases">
        <title>Paenibacillus imtechensis sp. nov.</title>
        <authorList>
            <person name="Pinnaka A.K."/>
            <person name="Singh H."/>
            <person name="Kaur M."/>
        </authorList>
    </citation>
    <scope>NUCLEOTIDE SEQUENCE [LARGE SCALE GENOMIC DNA]</scope>
    <source>
        <strain evidence="1 2">SMB1</strain>
    </source>
</reference>
<name>A0A2W1LFJ6_9BACL</name>
<dbReference type="GO" id="GO:0005506">
    <property type="term" value="F:iron ion binding"/>
    <property type="evidence" value="ECO:0007669"/>
    <property type="project" value="UniProtKB-ARBA"/>
</dbReference>
<protein>
    <submittedName>
        <fullName evidence="1">Phytanoyl-CoA dioxygenase</fullName>
    </submittedName>
</protein>
<dbReference type="RefSeq" id="WP_111145831.1">
    <property type="nucleotide sequence ID" value="NZ_QKRB01000036.1"/>
</dbReference>
<proteinExistence type="predicted"/>
<dbReference type="PANTHER" id="PTHR20883:SF48">
    <property type="entry name" value="ECTOINE DIOXYGENASE"/>
    <property type="match status" value="1"/>
</dbReference>
<evidence type="ECO:0000313" key="2">
    <source>
        <dbReference type="Proteomes" id="UP000249522"/>
    </source>
</evidence>
<gene>
    <name evidence="1" type="ORF">DNH61_06375</name>
</gene>
<dbReference type="Pfam" id="PF05721">
    <property type="entry name" value="PhyH"/>
    <property type="match status" value="1"/>
</dbReference>
<dbReference type="EMBL" id="QKRB01000036">
    <property type="protein sequence ID" value="PZD96820.1"/>
    <property type="molecule type" value="Genomic_DNA"/>
</dbReference>
<keyword evidence="1" id="KW-0223">Dioxygenase</keyword>